<proteinExistence type="predicted"/>
<gene>
    <name evidence="1" type="ORF">GBAR_LOCUS26461</name>
</gene>
<keyword evidence="2" id="KW-1185">Reference proteome</keyword>
<sequence length="60" mass="6661">MVVDVTVGDVYRTRADGTVKKSVMKNCKCWYYSCLPKRTAVVATLSLTRSVDDVATIDMV</sequence>
<evidence type="ECO:0000313" key="2">
    <source>
        <dbReference type="Proteomes" id="UP001174909"/>
    </source>
</evidence>
<reference evidence="1" key="1">
    <citation type="submission" date="2023-03" db="EMBL/GenBank/DDBJ databases">
        <authorList>
            <person name="Steffen K."/>
            <person name="Cardenas P."/>
        </authorList>
    </citation>
    <scope>NUCLEOTIDE SEQUENCE</scope>
</reference>
<evidence type="ECO:0000313" key="1">
    <source>
        <dbReference type="EMBL" id="CAI8047835.1"/>
    </source>
</evidence>
<comment type="caution">
    <text evidence="1">The sequence shown here is derived from an EMBL/GenBank/DDBJ whole genome shotgun (WGS) entry which is preliminary data.</text>
</comment>
<accession>A0AA35TGF0</accession>
<protein>
    <submittedName>
        <fullName evidence="1">Uncharacterized protein</fullName>
    </submittedName>
</protein>
<dbReference type="AlphaFoldDB" id="A0AA35TGF0"/>
<organism evidence="1 2">
    <name type="scientific">Geodia barretti</name>
    <name type="common">Barrett's horny sponge</name>
    <dbReference type="NCBI Taxonomy" id="519541"/>
    <lineage>
        <taxon>Eukaryota</taxon>
        <taxon>Metazoa</taxon>
        <taxon>Porifera</taxon>
        <taxon>Demospongiae</taxon>
        <taxon>Heteroscleromorpha</taxon>
        <taxon>Tetractinellida</taxon>
        <taxon>Astrophorina</taxon>
        <taxon>Geodiidae</taxon>
        <taxon>Geodia</taxon>
    </lineage>
</organism>
<name>A0AA35TGF0_GEOBA</name>
<dbReference type="Proteomes" id="UP001174909">
    <property type="component" value="Unassembled WGS sequence"/>
</dbReference>
<dbReference type="EMBL" id="CASHTH010003682">
    <property type="protein sequence ID" value="CAI8047835.1"/>
    <property type="molecule type" value="Genomic_DNA"/>
</dbReference>